<dbReference type="OrthoDB" id="5362408at2"/>
<dbReference type="AlphaFoldDB" id="A0A1M6L935"/>
<dbReference type="STRING" id="1123357.SAMN02745244_03022"/>
<evidence type="ECO:0000313" key="3">
    <source>
        <dbReference type="EMBL" id="SHJ67720.1"/>
    </source>
</evidence>
<sequence>MRHSLYLKRGDEWLTAPWNDGAGGKFEPLREADALWFPLVLAECGLTDLDSGTFLLGDLEDDPDKDDALISLQTLSEAKKKPGKRVQVDGGSDGKLEVTGFPQAWLDWLAKPGAVPLAVAKVGGRLVLAWLNDGGRDAWKKECVVRDAEHKAQKKASEAAKLAAQRRNELQQKRDDGSYFINPYSFVPLPPSVTRTRPGGHEALGADSVSGWFDWNLTCKTELLLPHEEASAIQNEVLDYPGSSLRGALRSLHETMSGGCMRVVDGSFLPVHREPMNAYKSSTDRLAVVTQIDPVTHAVTEVKLADEVQWVDHKALTAKLRGGLYSGRRLTVDAVGSSVHGRSEITDPTAISPPSASSPEWVMHITSKGARRPDHPYFVAVGRLSGPTKQIDESTWTAYVDACSGGADLVGVAHPPDTATYTPNGDGWPCDPVDSHGTPIGKRRRADGWLGIGDTVWVTGKGELKMAAIWRTHGEHSVEERMATDLLPCSDPESLCPSCSVFGSIRAERSAEHEQAAYRTHIQVGWAKSVSPQDGSTPERVTSTAKTLPPLRSPQPSSGGFYLEAPGGRFRSADKNENHVQRSHWYDQPNESGELRRVRGRKFYWHGQSKGGRQTPWTHDQTQNGSAHALPAGTVLRARITFDNLSPEQLGWLLAAAEPKRLFGSKCVVHLGGGKPLGYGTAEPRIENLHLETATQRYANDAAAAPEQRADDAVRLVRGLVEERQLTEVHAALKHLLSPDAVHADRINYPTSKPFSTRGSKEFDEAFRWFGTHSGGRKGHLVPLPDAADPDQYLSIAVEDQEGKR</sequence>
<keyword evidence="1" id="KW-0175">Coiled coil</keyword>
<protein>
    <submittedName>
        <fullName evidence="3">CRISPR-associated protein</fullName>
    </submittedName>
</protein>
<organism evidence="3 4">
    <name type="scientific">Tessaracoccus bendigoensis DSM 12906</name>
    <dbReference type="NCBI Taxonomy" id="1123357"/>
    <lineage>
        <taxon>Bacteria</taxon>
        <taxon>Bacillati</taxon>
        <taxon>Actinomycetota</taxon>
        <taxon>Actinomycetes</taxon>
        <taxon>Propionibacteriales</taxon>
        <taxon>Propionibacteriaceae</taxon>
        <taxon>Tessaracoccus</taxon>
    </lineage>
</organism>
<name>A0A1M6L935_9ACTN</name>
<evidence type="ECO:0000313" key="4">
    <source>
        <dbReference type="Proteomes" id="UP000184512"/>
    </source>
</evidence>
<feature type="compositionally biased region" description="Polar residues" evidence="2">
    <location>
        <begin position="530"/>
        <end position="546"/>
    </location>
</feature>
<feature type="region of interest" description="Disordered" evidence="2">
    <location>
        <begin position="606"/>
        <end position="626"/>
    </location>
</feature>
<reference evidence="3 4" key="1">
    <citation type="submission" date="2016-11" db="EMBL/GenBank/DDBJ databases">
        <authorList>
            <person name="Jaros S."/>
            <person name="Januszkiewicz K."/>
            <person name="Wedrychowicz H."/>
        </authorList>
    </citation>
    <scope>NUCLEOTIDE SEQUENCE [LARGE SCALE GENOMIC DNA]</scope>
    <source>
        <strain evidence="3 4">DSM 12906</strain>
    </source>
</reference>
<keyword evidence="4" id="KW-1185">Reference proteome</keyword>
<accession>A0A1M6L935</accession>
<gene>
    <name evidence="3" type="ORF">SAMN02745244_03022</name>
</gene>
<feature type="compositionally biased region" description="Polar residues" evidence="2">
    <location>
        <begin position="611"/>
        <end position="626"/>
    </location>
</feature>
<dbReference type="Proteomes" id="UP000184512">
    <property type="component" value="Unassembled WGS sequence"/>
</dbReference>
<feature type="coiled-coil region" evidence="1">
    <location>
        <begin position="145"/>
        <end position="173"/>
    </location>
</feature>
<proteinExistence type="predicted"/>
<evidence type="ECO:0000256" key="2">
    <source>
        <dbReference type="SAM" id="MobiDB-lite"/>
    </source>
</evidence>
<evidence type="ECO:0000256" key="1">
    <source>
        <dbReference type="SAM" id="Coils"/>
    </source>
</evidence>
<feature type="region of interest" description="Disordered" evidence="2">
    <location>
        <begin position="529"/>
        <end position="558"/>
    </location>
</feature>
<dbReference type="RefSeq" id="WP_073189803.1">
    <property type="nucleotide sequence ID" value="NZ_FQZG01000068.1"/>
</dbReference>
<dbReference type="EMBL" id="FQZG01000068">
    <property type="protein sequence ID" value="SHJ67720.1"/>
    <property type="molecule type" value="Genomic_DNA"/>
</dbReference>